<keyword evidence="3" id="KW-1185">Reference proteome</keyword>
<accession>A0ABY6TBR3</accession>
<evidence type="ECO:0000256" key="1">
    <source>
        <dbReference type="SAM" id="MobiDB-lite"/>
    </source>
</evidence>
<name>A0ABY6TBR3_9CORY</name>
<dbReference type="EMBL" id="LR134408">
    <property type="protein sequence ID" value="VEH71868.1"/>
    <property type="molecule type" value="Genomic_DNA"/>
</dbReference>
<dbReference type="Proteomes" id="UP000280707">
    <property type="component" value="Chromosome"/>
</dbReference>
<evidence type="ECO:0000313" key="2">
    <source>
        <dbReference type="EMBL" id="VEH71868.1"/>
    </source>
</evidence>
<sequence length="97" mass="10755">MGVLISWGGPRQKPASTISHKNGAPEKTSSGTEGKVTVRYDGKLFHLGIGRAFKKQKSSWPSPTTTSLAATGEIITEHYIDTARDYQKPYWKKETYP</sequence>
<proteinExistence type="predicted"/>
<protein>
    <submittedName>
        <fullName evidence="2">Transposase IS3514b</fullName>
    </submittedName>
</protein>
<dbReference type="RefSeq" id="WP_023016521.1">
    <property type="nucleotide sequence ID" value="NZ_LR134408.1"/>
</dbReference>
<evidence type="ECO:0000313" key="3">
    <source>
        <dbReference type="Proteomes" id="UP000280707"/>
    </source>
</evidence>
<reference evidence="2 3" key="1">
    <citation type="submission" date="2018-12" db="EMBL/GenBank/DDBJ databases">
        <authorList>
            <consortium name="Pathogen Informatics"/>
        </authorList>
    </citation>
    <scope>NUCLEOTIDE SEQUENCE [LARGE SCALE GENOMIC DNA]</scope>
    <source>
        <strain evidence="2 3">NCTC934</strain>
    </source>
</reference>
<gene>
    <name evidence="2" type="primary">tnp3514b_1</name>
    <name evidence="2" type="ORF">NCTC934_00120</name>
</gene>
<feature type="region of interest" description="Disordered" evidence="1">
    <location>
        <begin position="1"/>
        <end position="35"/>
    </location>
</feature>
<organism evidence="2 3">
    <name type="scientific">Corynebacterium segmentosum</name>
    <dbReference type="NCBI Taxonomy" id="43990"/>
    <lineage>
        <taxon>Bacteria</taxon>
        <taxon>Bacillati</taxon>
        <taxon>Actinomycetota</taxon>
        <taxon>Actinomycetes</taxon>
        <taxon>Mycobacteriales</taxon>
        <taxon>Corynebacteriaceae</taxon>
        <taxon>Corynebacterium</taxon>
    </lineage>
</organism>